<accession>A0ABV2ALY5</accession>
<proteinExistence type="predicted"/>
<evidence type="ECO:0000259" key="4">
    <source>
        <dbReference type="PROSITE" id="PS50011"/>
    </source>
</evidence>
<sequence>MANPEIKFEEKNIKFYMKNLFEALYYLQEKCKVLHRDIKSSNILVGNDDSVKLGDFGLARLLRCDGRKHYTKTVVTLWYRAPELLFGESCYDGAVDIWSAGCVLAEMYLRKPLFPGNTEAEQIDRICSVVGTPSKDSYPEGLNFDVRCSKKYPRDFSRMKIVKDKSPLAFDLLTKILVLDPKKRLTAEKILDHDYFHIGDKAEPLDLFFSFSLRRHILPSHEFESQKRRRERREKTRNKKEKSKNIEPKEDLFDGEELKKLKEERLERENVQIESDSLSEFSSNDENVHSGSEPGEIVVQSD</sequence>
<evidence type="ECO:0000256" key="3">
    <source>
        <dbReference type="SAM" id="MobiDB-lite"/>
    </source>
</evidence>
<dbReference type="SUPFAM" id="SSF56112">
    <property type="entry name" value="Protein kinase-like (PK-like)"/>
    <property type="match status" value="1"/>
</dbReference>
<dbReference type="Gene3D" id="1.10.510.10">
    <property type="entry name" value="Transferase(Phosphotransferase) domain 1"/>
    <property type="match status" value="1"/>
</dbReference>
<dbReference type="Pfam" id="PF00069">
    <property type="entry name" value="Pkinase"/>
    <property type="match status" value="1"/>
</dbReference>
<reference evidence="5 6" key="1">
    <citation type="journal article" date="2024" name="BMC Biol.">
        <title>Comparative genomics of Ascetosporea gives new insight into the evolutionary basis for animal parasitism in Rhizaria.</title>
        <authorList>
            <person name="Hiltunen Thoren M."/>
            <person name="Onut-Brannstrom I."/>
            <person name="Alfjorden A."/>
            <person name="Peckova H."/>
            <person name="Swords F."/>
            <person name="Hooper C."/>
            <person name="Holzer A.S."/>
            <person name="Bass D."/>
            <person name="Burki F."/>
        </authorList>
    </citation>
    <scope>NUCLEOTIDE SEQUENCE [LARGE SCALE GENOMIC DNA]</scope>
    <source>
        <strain evidence="5">20-A016</strain>
    </source>
</reference>
<dbReference type="InterPro" id="IPR008271">
    <property type="entry name" value="Ser/Thr_kinase_AS"/>
</dbReference>
<organism evidence="5 6">
    <name type="scientific">Bonamia ostreae</name>
    <dbReference type="NCBI Taxonomy" id="126728"/>
    <lineage>
        <taxon>Eukaryota</taxon>
        <taxon>Sar</taxon>
        <taxon>Rhizaria</taxon>
        <taxon>Endomyxa</taxon>
        <taxon>Ascetosporea</taxon>
        <taxon>Haplosporida</taxon>
        <taxon>Bonamia</taxon>
    </lineage>
</organism>
<feature type="domain" description="Protein kinase" evidence="4">
    <location>
        <begin position="1"/>
        <end position="196"/>
    </location>
</feature>
<dbReference type="PROSITE" id="PS50011">
    <property type="entry name" value="PROTEIN_KINASE_DOM"/>
    <property type="match status" value="1"/>
</dbReference>
<evidence type="ECO:0000256" key="1">
    <source>
        <dbReference type="ARBA" id="ARBA00022741"/>
    </source>
</evidence>
<evidence type="ECO:0000313" key="5">
    <source>
        <dbReference type="EMBL" id="MES1920676.1"/>
    </source>
</evidence>
<dbReference type="SMART" id="SM00220">
    <property type="entry name" value="S_TKc"/>
    <property type="match status" value="1"/>
</dbReference>
<evidence type="ECO:0000256" key="2">
    <source>
        <dbReference type="ARBA" id="ARBA00022840"/>
    </source>
</evidence>
<dbReference type="EMBL" id="JBDODL010000800">
    <property type="protein sequence ID" value="MES1920676.1"/>
    <property type="molecule type" value="Genomic_DNA"/>
</dbReference>
<dbReference type="Proteomes" id="UP001439008">
    <property type="component" value="Unassembled WGS sequence"/>
</dbReference>
<comment type="caution">
    <text evidence="5">The sequence shown here is derived from an EMBL/GenBank/DDBJ whole genome shotgun (WGS) entry which is preliminary data.</text>
</comment>
<feature type="region of interest" description="Disordered" evidence="3">
    <location>
        <begin position="223"/>
        <end position="251"/>
    </location>
</feature>
<feature type="compositionally biased region" description="Basic residues" evidence="3">
    <location>
        <begin position="227"/>
        <end position="242"/>
    </location>
</feature>
<keyword evidence="6" id="KW-1185">Reference proteome</keyword>
<protein>
    <recommendedName>
        <fullName evidence="4">Protein kinase domain-containing protein</fullName>
    </recommendedName>
</protein>
<dbReference type="PROSITE" id="PS00108">
    <property type="entry name" value="PROTEIN_KINASE_ST"/>
    <property type="match status" value="1"/>
</dbReference>
<dbReference type="PANTHER" id="PTHR24055">
    <property type="entry name" value="MITOGEN-ACTIVATED PROTEIN KINASE"/>
    <property type="match status" value="1"/>
</dbReference>
<dbReference type="InterPro" id="IPR050117">
    <property type="entry name" value="MAPK"/>
</dbReference>
<name>A0ABV2ALY5_9EUKA</name>
<dbReference type="InterPro" id="IPR011009">
    <property type="entry name" value="Kinase-like_dom_sf"/>
</dbReference>
<evidence type="ECO:0000313" key="6">
    <source>
        <dbReference type="Proteomes" id="UP001439008"/>
    </source>
</evidence>
<keyword evidence="1" id="KW-0547">Nucleotide-binding</keyword>
<keyword evidence="2" id="KW-0067">ATP-binding</keyword>
<feature type="compositionally biased region" description="Polar residues" evidence="3">
    <location>
        <begin position="272"/>
        <end position="285"/>
    </location>
</feature>
<gene>
    <name evidence="5" type="ORF">MHBO_002323</name>
</gene>
<dbReference type="InterPro" id="IPR000719">
    <property type="entry name" value="Prot_kinase_dom"/>
</dbReference>
<feature type="region of interest" description="Disordered" evidence="3">
    <location>
        <begin position="264"/>
        <end position="302"/>
    </location>
</feature>